<feature type="region of interest" description="Disordered" evidence="1">
    <location>
        <begin position="1"/>
        <end position="70"/>
    </location>
</feature>
<evidence type="ECO:0000256" key="1">
    <source>
        <dbReference type="SAM" id="MobiDB-lite"/>
    </source>
</evidence>
<feature type="compositionally biased region" description="Basic and acidic residues" evidence="1">
    <location>
        <begin position="55"/>
        <end position="64"/>
    </location>
</feature>
<keyword evidence="3" id="KW-1185">Reference proteome</keyword>
<dbReference type="Proteomes" id="UP000078542">
    <property type="component" value="Unassembled WGS sequence"/>
</dbReference>
<dbReference type="AlphaFoldDB" id="A0A151I931"/>
<accession>A0A151I931</accession>
<evidence type="ECO:0000313" key="3">
    <source>
        <dbReference type="Proteomes" id="UP000078542"/>
    </source>
</evidence>
<feature type="compositionally biased region" description="Basic and acidic residues" evidence="1">
    <location>
        <begin position="1"/>
        <end position="29"/>
    </location>
</feature>
<evidence type="ECO:0000313" key="2">
    <source>
        <dbReference type="EMBL" id="KYM95127.1"/>
    </source>
</evidence>
<gene>
    <name evidence="2" type="ORF">ALC62_14238</name>
</gene>
<feature type="region of interest" description="Disordered" evidence="1">
    <location>
        <begin position="83"/>
        <end position="103"/>
    </location>
</feature>
<organism evidence="2 3">
    <name type="scientific">Cyphomyrmex costatus</name>
    <dbReference type="NCBI Taxonomy" id="456900"/>
    <lineage>
        <taxon>Eukaryota</taxon>
        <taxon>Metazoa</taxon>
        <taxon>Ecdysozoa</taxon>
        <taxon>Arthropoda</taxon>
        <taxon>Hexapoda</taxon>
        <taxon>Insecta</taxon>
        <taxon>Pterygota</taxon>
        <taxon>Neoptera</taxon>
        <taxon>Endopterygota</taxon>
        <taxon>Hymenoptera</taxon>
        <taxon>Apocrita</taxon>
        <taxon>Aculeata</taxon>
        <taxon>Formicoidea</taxon>
        <taxon>Formicidae</taxon>
        <taxon>Myrmicinae</taxon>
        <taxon>Cyphomyrmex</taxon>
    </lineage>
</organism>
<sequence length="103" mass="11446">MTEGGRKEGARVESVAERNRAEARIKDLDGSLYVQPEQPAPERPESTKRGRSVNRGREAWPQEKKTKKSCCYTADAKTLDRGTCLSSLGTRVNHETRRGTGAK</sequence>
<proteinExistence type="predicted"/>
<dbReference type="EMBL" id="KQ978323">
    <property type="protein sequence ID" value="KYM95127.1"/>
    <property type="molecule type" value="Genomic_DNA"/>
</dbReference>
<feature type="compositionally biased region" description="Basic and acidic residues" evidence="1">
    <location>
        <begin position="92"/>
        <end position="103"/>
    </location>
</feature>
<name>A0A151I931_9HYME</name>
<protein>
    <submittedName>
        <fullName evidence="2">Uncharacterized protein</fullName>
    </submittedName>
</protein>
<reference evidence="2 3" key="1">
    <citation type="submission" date="2016-03" db="EMBL/GenBank/DDBJ databases">
        <title>Cyphomyrmex costatus WGS genome.</title>
        <authorList>
            <person name="Nygaard S."/>
            <person name="Hu H."/>
            <person name="Boomsma J."/>
            <person name="Zhang G."/>
        </authorList>
    </citation>
    <scope>NUCLEOTIDE SEQUENCE [LARGE SCALE GENOMIC DNA]</scope>
    <source>
        <strain evidence="2">MS0001</strain>
        <tissue evidence="2">Whole body</tissue>
    </source>
</reference>